<dbReference type="SUPFAM" id="SSF51316">
    <property type="entry name" value="Mss4-like"/>
    <property type="match status" value="1"/>
</dbReference>
<accession>A0A8H6E6J5</accession>
<name>A0A8H6E6J5_PETAA</name>
<keyword evidence="7" id="KW-1185">Reference proteome</keyword>
<dbReference type="PANTHER" id="PTHR33337">
    <property type="entry name" value="GFA DOMAIN-CONTAINING PROTEIN"/>
    <property type="match status" value="1"/>
</dbReference>
<feature type="domain" description="CENP-V/GFA" evidence="5">
    <location>
        <begin position="6"/>
        <end position="130"/>
    </location>
</feature>
<evidence type="ECO:0000259" key="5">
    <source>
        <dbReference type="PROSITE" id="PS51891"/>
    </source>
</evidence>
<sequence length="143" mass="15295">MAAKSLTGACLCQKITYRIDLPADTPTPKVAICHCNGCKRNSGSAFSTNVIIPKPTFTYTAGSPKVYVDTTGESGNAVQKHFCGDCGTPLNAQPDEKGIVVVKAGTLDEEPRGELELAIEIFCKRREAWVDQIGSVPKTDGMM</sequence>
<evidence type="ECO:0000256" key="1">
    <source>
        <dbReference type="ARBA" id="ARBA00005495"/>
    </source>
</evidence>
<keyword evidence="3" id="KW-0862">Zinc</keyword>
<dbReference type="InterPro" id="IPR006913">
    <property type="entry name" value="CENP-V/GFA"/>
</dbReference>
<evidence type="ECO:0000313" key="7">
    <source>
        <dbReference type="Proteomes" id="UP000541154"/>
    </source>
</evidence>
<keyword evidence="4" id="KW-0456">Lyase</keyword>
<dbReference type="InterPro" id="IPR011057">
    <property type="entry name" value="Mss4-like_sf"/>
</dbReference>
<protein>
    <recommendedName>
        <fullName evidence="5">CENP-V/GFA domain-containing protein</fullName>
    </recommendedName>
</protein>
<evidence type="ECO:0000256" key="3">
    <source>
        <dbReference type="ARBA" id="ARBA00022833"/>
    </source>
</evidence>
<evidence type="ECO:0000313" key="6">
    <source>
        <dbReference type="EMBL" id="KAF5861314.1"/>
    </source>
</evidence>
<proteinExistence type="inferred from homology"/>
<dbReference type="Gene3D" id="3.90.1590.10">
    <property type="entry name" value="glutathione-dependent formaldehyde- activating enzyme (gfa)"/>
    <property type="match status" value="1"/>
</dbReference>
<keyword evidence="2" id="KW-0479">Metal-binding</keyword>
<dbReference type="AlphaFoldDB" id="A0A8H6E6J5"/>
<dbReference type="Pfam" id="PF04828">
    <property type="entry name" value="GFA"/>
    <property type="match status" value="1"/>
</dbReference>
<reference evidence="6 7" key="1">
    <citation type="submission" date="2019-04" db="EMBL/GenBank/DDBJ databases">
        <title>Aspergillus burnettii sp. nov., novel species from soil in southeast Queensland.</title>
        <authorList>
            <person name="Gilchrist C.L.M."/>
            <person name="Pitt J.I."/>
            <person name="Lange L."/>
            <person name="Lacey H.J."/>
            <person name="Vuong D."/>
            <person name="Midgley D.J."/>
            <person name="Greenfield P."/>
            <person name="Bradbury M."/>
            <person name="Lacey E."/>
            <person name="Busk P.K."/>
            <person name="Pilgaard B."/>
            <person name="Chooi Y.H."/>
            <person name="Piggott A.M."/>
        </authorList>
    </citation>
    <scope>NUCLEOTIDE SEQUENCE [LARGE SCALE GENOMIC DNA]</scope>
    <source>
        <strain evidence="6 7">FRR 5400</strain>
    </source>
</reference>
<dbReference type="Proteomes" id="UP000541154">
    <property type="component" value="Unassembled WGS sequence"/>
</dbReference>
<comment type="caution">
    <text evidence="6">The sequence shown here is derived from an EMBL/GenBank/DDBJ whole genome shotgun (WGS) entry which is preliminary data.</text>
</comment>
<organism evidence="6 7">
    <name type="scientific">Petromyces alliaceus</name>
    <name type="common">Aspergillus alliaceus</name>
    <dbReference type="NCBI Taxonomy" id="209559"/>
    <lineage>
        <taxon>Eukaryota</taxon>
        <taxon>Fungi</taxon>
        <taxon>Dikarya</taxon>
        <taxon>Ascomycota</taxon>
        <taxon>Pezizomycotina</taxon>
        <taxon>Eurotiomycetes</taxon>
        <taxon>Eurotiomycetidae</taxon>
        <taxon>Eurotiales</taxon>
        <taxon>Aspergillaceae</taxon>
        <taxon>Aspergillus</taxon>
        <taxon>Aspergillus subgen. Circumdati</taxon>
    </lineage>
</organism>
<dbReference type="PROSITE" id="PS51891">
    <property type="entry name" value="CENP_V_GFA"/>
    <property type="match status" value="1"/>
</dbReference>
<evidence type="ECO:0000256" key="2">
    <source>
        <dbReference type="ARBA" id="ARBA00022723"/>
    </source>
</evidence>
<comment type="similarity">
    <text evidence="1">Belongs to the Gfa family.</text>
</comment>
<dbReference type="GO" id="GO:0016846">
    <property type="term" value="F:carbon-sulfur lyase activity"/>
    <property type="evidence" value="ECO:0007669"/>
    <property type="project" value="InterPro"/>
</dbReference>
<dbReference type="EMBL" id="SPNV01000103">
    <property type="protein sequence ID" value="KAF5861314.1"/>
    <property type="molecule type" value="Genomic_DNA"/>
</dbReference>
<evidence type="ECO:0000256" key="4">
    <source>
        <dbReference type="ARBA" id="ARBA00023239"/>
    </source>
</evidence>
<dbReference type="PANTHER" id="PTHR33337:SF36">
    <property type="entry name" value="DUF636 DOMAIN PROTEIN (AFU_ORTHOLOGUE AFUA_3G01340)"/>
    <property type="match status" value="1"/>
</dbReference>
<dbReference type="GO" id="GO:0046872">
    <property type="term" value="F:metal ion binding"/>
    <property type="evidence" value="ECO:0007669"/>
    <property type="project" value="UniProtKB-KW"/>
</dbReference>
<gene>
    <name evidence="6" type="ORF">ETB97_000430</name>
</gene>